<keyword evidence="3" id="KW-1185">Reference proteome</keyword>
<sequence length="110" mass="11326">MRLGRKSRAAVVVVAFAALAGTALASPAAAAPPGNCDTRLNTGNPQSVDAWCSAGTGLVRAKAVCRTDTASQATTTVYGKWVAVNRDNSVSIAFCTSTYPLVKTKSYETA</sequence>
<evidence type="ECO:0000256" key="1">
    <source>
        <dbReference type="SAM" id="SignalP"/>
    </source>
</evidence>
<evidence type="ECO:0008006" key="4">
    <source>
        <dbReference type="Google" id="ProtNLM"/>
    </source>
</evidence>
<proteinExistence type="predicted"/>
<keyword evidence="1" id="KW-0732">Signal</keyword>
<reference evidence="2 3" key="1">
    <citation type="submission" date="2021-01" db="EMBL/GenBank/DDBJ databases">
        <title>Whole genome shotgun sequence of Catellatospora citrea NBRC 14495.</title>
        <authorList>
            <person name="Komaki H."/>
            <person name="Tamura T."/>
        </authorList>
    </citation>
    <scope>NUCLEOTIDE SEQUENCE [LARGE SCALE GENOMIC DNA]</scope>
    <source>
        <strain evidence="2 3">NBRC 14495</strain>
    </source>
</reference>
<gene>
    <name evidence="2" type="ORF">Cci01nite_34320</name>
</gene>
<feature type="chain" id="PRO_5038605933" description="Subtilisin inhibitor-like" evidence="1">
    <location>
        <begin position="26"/>
        <end position="110"/>
    </location>
</feature>
<dbReference type="EMBL" id="BONH01000015">
    <property type="protein sequence ID" value="GIF98338.1"/>
    <property type="molecule type" value="Genomic_DNA"/>
</dbReference>
<feature type="signal peptide" evidence="1">
    <location>
        <begin position="1"/>
        <end position="25"/>
    </location>
</feature>
<organism evidence="2 3">
    <name type="scientific">Catellatospora citrea</name>
    <dbReference type="NCBI Taxonomy" id="53366"/>
    <lineage>
        <taxon>Bacteria</taxon>
        <taxon>Bacillati</taxon>
        <taxon>Actinomycetota</taxon>
        <taxon>Actinomycetes</taxon>
        <taxon>Micromonosporales</taxon>
        <taxon>Micromonosporaceae</taxon>
        <taxon>Catellatospora</taxon>
    </lineage>
</organism>
<name>A0A8J3NZH1_9ACTN</name>
<comment type="caution">
    <text evidence="2">The sequence shown here is derived from an EMBL/GenBank/DDBJ whole genome shotgun (WGS) entry which is preliminary data.</text>
</comment>
<evidence type="ECO:0000313" key="3">
    <source>
        <dbReference type="Proteomes" id="UP000659904"/>
    </source>
</evidence>
<protein>
    <recommendedName>
        <fullName evidence="4">Subtilisin inhibitor-like</fullName>
    </recommendedName>
</protein>
<dbReference type="AlphaFoldDB" id="A0A8J3NZH1"/>
<evidence type="ECO:0000313" key="2">
    <source>
        <dbReference type="EMBL" id="GIF98338.1"/>
    </source>
</evidence>
<accession>A0A8J3NZH1</accession>
<dbReference type="Proteomes" id="UP000659904">
    <property type="component" value="Unassembled WGS sequence"/>
</dbReference>